<evidence type="ECO:0000256" key="6">
    <source>
        <dbReference type="ARBA" id="ARBA00022679"/>
    </source>
</evidence>
<keyword evidence="7" id="KW-0547">Nucleotide-binding</keyword>
<keyword evidence="10" id="KW-1133">Transmembrane helix</keyword>
<keyword evidence="4" id="KW-1003">Cell membrane</keyword>
<evidence type="ECO:0000259" key="11">
    <source>
        <dbReference type="PROSITE" id="PS50109"/>
    </source>
</evidence>
<dbReference type="Pfam" id="PF02518">
    <property type="entry name" value="HATPase_c"/>
    <property type="match status" value="1"/>
</dbReference>
<evidence type="ECO:0000313" key="14">
    <source>
        <dbReference type="Proteomes" id="UP000253529"/>
    </source>
</evidence>
<dbReference type="GO" id="GO:0005886">
    <property type="term" value="C:plasma membrane"/>
    <property type="evidence" value="ECO:0007669"/>
    <property type="project" value="UniProtKB-SubCell"/>
</dbReference>
<dbReference type="EMBL" id="QNRK01000033">
    <property type="protein sequence ID" value="RBP05770.1"/>
    <property type="molecule type" value="Genomic_DNA"/>
</dbReference>
<dbReference type="CDD" id="cd00075">
    <property type="entry name" value="HATPase"/>
    <property type="match status" value="1"/>
</dbReference>
<dbReference type="OrthoDB" id="9809766at2"/>
<feature type="domain" description="HAMP" evidence="12">
    <location>
        <begin position="158"/>
        <end position="210"/>
    </location>
</feature>
<feature type="transmembrane region" description="Helical" evidence="10">
    <location>
        <begin position="12"/>
        <end position="34"/>
    </location>
</feature>
<dbReference type="InterPro" id="IPR003660">
    <property type="entry name" value="HAMP_dom"/>
</dbReference>
<dbReference type="GO" id="GO:0005524">
    <property type="term" value="F:ATP binding"/>
    <property type="evidence" value="ECO:0007669"/>
    <property type="project" value="UniProtKB-KW"/>
</dbReference>
<protein>
    <recommendedName>
        <fullName evidence="3">histidine kinase</fullName>
        <ecNumber evidence="3">2.7.13.3</ecNumber>
    </recommendedName>
</protein>
<keyword evidence="10" id="KW-0472">Membrane</keyword>
<evidence type="ECO:0000256" key="4">
    <source>
        <dbReference type="ARBA" id="ARBA00022475"/>
    </source>
</evidence>
<dbReference type="PRINTS" id="PR00344">
    <property type="entry name" value="BCTRLSENSOR"/>
</dbReference>
<dbReference type="AlphaFoldDB" id="A0A366EVN6"/>
<reference evidence="13 14" key="1">
    <citation type="submission" date="2018-06" db="EMBL/GenBank/DDBJ databases">
        <title>Genomic Encyclopedia of Type Strains, Phase IV (KMG-IV): sequencing the most valuable type-strain genomes for metagenomic binning, comparative biology and taxonomic classification.</title>
        <authorList>
            <person name="Goeker M."/>
        </authorList>
    </citation>
    <scope>NUCLEOTIDE SEQUENCE [LARGE SCALE GENOMIC DNA]</scope>
    <source>
        <strain evidence="13 14">DSM 24875</strain>
    </source>
</reference>
<evidence type="ECO:0000256" key="1">
    <source>
        <dbReference type="ARBA" id="ARBA00000085"/>
    </source>
</evidence>
<keyword evidence="6" id="KW-0808">Transferase</keyword>
<keyword evidence="9" id="KW-0067">ATP-binding</keyword>
<keyword evidence="8 13" id="KW-0418">Kinase</keyword>
<dbReference type="InterPro" id="IPR036890">
    <property type="entry name" value="HATPase_C_sf"/>
</dbReference>
<dbReference type="SMART" id="SM00304">
    <property type="entry name" value="HAMP"/>
    <property type="match status" value="1"/>
</dbReference>
<dbReference type="InterPro" id="IPR005467">
    <property type="entry name" value="His_kinase_dom"/>
</dbReference>
<comment type="catalytic activity">
    <reaction evidence="1">
        <text>ATP + protein L-histidine = ADP + protein N-phospho-L-histidine.</text>
        <dbReference type="EC" id="2.7.13.3"/>
    </reaction>
</comment>
<dbReference type="Gene3D" id="3.30.565.10">
    <property type="entry name" value="Histidine kinase-like ATPase, C-terminal domain"/>
    <property type="match status" value="1"/>
</dbReference>
<dbReference type="Gene3D" id="1.10.287.130">
    <property type="match status" value="1"/>
</dbReference>
<name>A0A366EVN6_9HYPH</name>
<evidence type="ECO:0000256" key="3">
    <source>
        <dbReference type="ARBA" id="ARBA00012438"/>
    </source>
</evidence>
<dbReference type="InterPro" id="IPR003661">
    <property type="entry name" value="HisK_dim/P_dom"/>
</dbReference>
<evidence type="ECO:0000256" key="10">
    <source>
        <dbReference type="SAM" id="Phobius"/>
    </source>
</evidence>
<dbReference type="SMART" id="SM00388">
    <property type="entry name" value="HisKA"/>
    <property type="match status" value="1"/>
</dbReference>
<evidence type="ECO:0000256" key="2">
    <source>
        <dbReference type="ARBA" id="ARBA00004651"/>
    </source>
</evidence>
<comment type="subcellular location">
    <subcellularLocation>
        <location evidence="2">Cell membrane</location>
        <topology evidence="2">Multi-pass membrane protein</topology>
    </subcellularLocation>
</comment>
<dbReference type="PANTHER" id="PTHR44936:SF10">
    <property type="entry name" value="SENSOR PROTEIN RSTB"/>
    <property type="match status" value="1"/>
</dbReference>
<organism evidence="13 14">
    <name type="scientific">Roseiarcus fermentans</name>
    <dbReference type="NCBI Taxonomy" id="1473586"/>
    <lineage>
        <taxon>Bacteria</taxon>
        <taxon>Pseudomonadati</taxon>
        <taxon>Pseudomonadota</taxon>
        <taxon>Alphaproteobacteria</taxon>
        <taxon>Hyphomicrobiales</taxon>
        <taxon>Roseiarcaceae</taxon>
        <taxon>Roseiarcus</taxon>
    </lineage>
</organism>
<dbReference type="PROSITE" id="PS50885">
    <property type="entry name" value="HAMP"/>
    <property type="match status" value="1"/>
</dbReference>
<dbReference type="InterPro" id="IPR003594">
    <property type="entry name" value="HATPase_dom"/>
</dbReference>
<dbReference type="Proteomes" id="UP000253529">
    <property type="component" value="Unassembled WGS sequence"/>
</dbReference>
<sequence>MIVVQRRLFWKIYLTLLASLVAVAVLMGAFWSLVGESGRPRWGAFHLEVDERLIPERDSPPGAIAAAMKRLGDEMDADVSAYDARGALVAAQGAPIAFGEGERMRFGPPPHIVRIDLPDGRTVLARLRPPGPRPHLRMLSLVLLAAGGVGLAAFPLTARLTRRLEGLRTGVERWGAGELALRVDDAGHDEVAVVARAFNVAAGRIEDLLTSQRALLANASHELRSPLARLRMAIELWLARPSPDLLAEINRNLAESDGLVDEILLASRLDYDRAPRPPGARVDLTALAAEEAARLEPGAASLAESGAPVEIDGDATLLRRLIRNLLENAVKHGRPPVGIAVVRDGNLARVAVSDCGDGIAPEERERVFAPFYRPPGRSESSGGWGLGLSLVRQIAERHGGGARCEAAPGGGSRFVVDLAGDAVELPPSGEGERRT</sequence>
<comment type="caution">
    <text evidence="13">The sequence shown here is derived from an EMBL/GenBank/DDBJ whole genome shotgun (WGS) entry which is preliminary data.</text>
</comment>
<dbReference type="EC" id="2.7.13.3" evidence="3"/>
<dbReference type="PROSITE" id="PS50109">
    <property type="entry name" value="HIS_KIN"/>
    <property type="match status" value="1"/>
</dbReference>
<dbReference type="Pfam" id="PF00512">
    <property type="entry name" value="HisKA"/>
    <property type="match status" value="1"/>
</dbReference>
<dbReference type="InterPro" id="IPR050980">
    <property type="entry name" value="2C_sensor_his_kinase"/>
</dbReference>
<dbReference type="CDD" id="cd00082">
    <property type="entry name" value="HisKA"/>
    <property type="match status" value="1"/>
</dbReference>
<gene>
    <name evidence="13" type="ORF">DFR50_13335</name>
</gene>
<dbReference type="InterPro" id="IPR004358">
    <property type="entry name" value="Sig_transdc_His_kin-like_C"/>
</dbReference>
<evidence type="ECO:0000256" key="8">
    <source>
        <dbReference type="ARBA" id="ARBA00022777"/>
    </source>
</evidence>
<dbReference type="Gene3D" id="6.10.340.10">
    <property type="match status" value="1"/>
</dbReference>
<dbReference type="CDD" id="cd06225">
    <property type="entry name" value="HAMP"/>
    <property type="match status" value="1"/>
</dbReference>
<dbReference type="SUPFAM" id="SSF47384">
    <property type="entry name" value="Homodimeric domain of signal transducing histidine kinase"/>
    <property type="match status" value="1"/>
</dbReference>
<evidence type="ECO:0000256" key="7">
    <source>
        <dbReference type="ARBA" id="ARBA00022741"/>
    </source>
</evidence>
<dbReference type="Pfam" id="PF00672">
    <property type="entry name" value="HAMP"/>
    <property type="match status" value="1"/>
</dbReference>
<feature type="domain" description="Histidine kinase" evidence="11">
    <location>
        <begin position="218"/>
        <end position="422"/>
    </location>
</feature>
<proteinExistence type="predicted"/>
<keyword evidence="10" id="KW-0812">Transmembrane</keyword>
<dbReference type="PANTHER" id="PTHR44936">
    <property type="entry name" value="SENSOR PROTEIN CREC"/>
    <property type="match status" value="1"/>
</dbReference>
<keyword evidence="5" id="KW-0597">Phosphoprotein</keyword>
<evidence type="ECO:0000313" key="13">
    <source>
        <dbReference type="EMBL" id="RBP05770.1"/>
    </source>
</evidence>
<dbReference type="RefSeq" id="WP_113891763.1">
    <property type="nucleotide sequence ID" value="NZ_QNRK01000033.1"/>
</dbReference>
<dbReference type="SUPFAM" id="SSF55874">
    <property type="entry name" value="ATPase domain of HSP90 chaperone/DNA topoisomerase II/histidine kinase"/>
    <property type="match status" value="1"/>
</dbReference>
<evidence type="ECO:0000256" key="5">
    <source>
        <dbReference type="ARBA" id="ARBA00022553"/>
    </source>
</evidence>
<dbReference type="GO" id="GO:0000155">
    <property type="term" value="F:phosphorelay sensor kinase activity"/>
    <property type="evidence" value="ECO:0007669"/>
    <property type="project" value="InterPro"/>
</dbReference>
<accession>A0A366EVN6</accession>
<dbReference type="InterPro" id="IPR036097">
    <property type="entry name" value="HisK_dim/P_sf"/>
</dbReference>
<evidence type="ECO:0000256" key="9">
    <source>
        <dbReference type="ARBA" id="ARBA00022840"/>
    </source>
</evidence>
<dbReference type="SMART" id="SM00387">
    <property type="entry name" value="HATPase_c"/>
    <property type="match status" value="1"/>
</dbReference>
<evidence type="ECO:0000259" key="12">
    <source>
        <dbReference type="PROSITE" id="PS50885"/>
    </source>
</evidence>
<keyword evidence="14" id="KW-1185">Reference proteome</keyword>